<feature type="binding site" evidence="9">
    <location>
        <position position="149"/>
    </location>
    <ligand>
        <name>Zn(2+)</name>
        <dbReference type="ChEBI" id="CHEBI:29105"/>
        <note>catalytic</note>
    </ligand>
</feature>
<keyword evidence="4 9" id="KW-0540">Nuclease</keyword>
<feature type="binding site" evidence="9">
    <location>
        <position position="155"/>
    </location>
    <ligand>
        <name>Zn(2+)</name>
        <dbReference type="ChEBI" id="CHEBI:29105"/>
        <note>catalytic</note>
    </ligand>
</feature>
<keyword evidence="5 9" id="KW-0479">Metal-binding</keyword>
<evidence type="ECO:0000256" key="8">
    <source>
        <dbReference type="ARBA" id="ARBA00022833"/>
    </source>
</evidence>
<evidence type="ECO:0000256" key="3">
    <source>
        <dbReference type="ARBA" id="ARBA00022552"/>
    </source>
</evidence>
<evidence type="ECO:0000256" key="6">
    <source>
        <dbReference type="ARBA" id="ARBA00022759"/>
    </source>
</evidence>
<evidence type="ECO:0000256" key="4">
    <source>
        <dbReference type="ARBA" id="ARBA00022722"/>
    </source>
</evidence>
<evidence type="ECO:0000256" key="5">
    <source>
        <dbReference type="ARBA" id="ARBA00022723"/>
    </source>
</evidence>
<organism evidence="10">
    <name type="scientific">Woronichinia naegeliana WA131</name>
    <dbReference type="NCBI Taxonomy" id="2824559"/>
    <lineage>
        <taxon>Bacteria</taxon>
        <taxon>Bacillati</taxon>
        <taxon>Cyanobacteriota</taxon>
        <taxon>Cyanophyceae</taxon>
        <taxon>Synechococcales</taxon>
        <taxon>Coelosphaeriaceae</taxon>
        <taxon>Woronichinia</taxon>
    </lineage>
</organism>
<keyword evidence="8 9" id="KW-0862">Zinc</keyword>
<dbReference type="HAMAP" id="MF_00009">
    <property type="entry name" value="Endoribonucl_YbeY"/>
    <property type="match status" value="1"/>
</dbReference>
<gene>
    <name evidence="9 10" type="primary">ybeY</name>
    <name evidence="10" type="ORF">KA717_16550</name>
</gene>
<dbReference type="SUPFAM" id="SSF55486">
    <property type="entry name" value="Metalloproteases ('zincins'), catalytic domain"/>
    <property type="match status" value="1"/>
</dbReference>
<comment type="function">
    <text evidence="9">Single strand-specific metallo-endoribonuclease involved in late-stage 70S ribosome quality control and in maturation of the 3' terminus of the 16S rRNA.</text>
</comment>
<evidence type="ECO:0000256" key="9">
    <source>
        <dbReference type="HAMAP-Rule" id="MF_00009"/>
    </source>
</evidence>
<dbReference type="EC" id="3.1.-.-" evidence="9"/>
<dbReference type="GO" id="GO:0004222">
    <property type="term" value="F:metalloendopeptidase activity"/>
    <property type="evidence" value="ECO:0007669"/>
    <property type="project" value="InterPro"/>
</dbReference>
<keyword evidence="9" id="KW-0963">Cytoplasm</keyword>
<reference evidence="10" key="1">
    <citation type="submission" date="2021-04" db="EMBL/GenBank/DDBJ databases">
        <title>Genome sequence of Woronichinia naegeliana from Washington state freshwater lake bloom.</title>
        <authorList>
            <person name="Dreher T.W."/>
        </authorList>
    </citation>
    <scope>NUCLEOTIDE SEQUENCE</scope>
    <source>
        <strain evidence="10">WA131</strain>
    </source>
</reference>
<dbReference type="PROSITE" id="PS01306">
    <property type="entry name" value="UPF0054"/>
    <property type="match status" value="1"/>
</dbReference>
<comment type="cofactor">
    <cofactor evidence="9">
        <name>Zn(2+)</name>
        <dbReference type="ChEBI" id="CHEBI:29105"/>
    </cofactor>
    <text evidence="9">Binds 1 zinc ion.</text>
</comment>
<evidence type="ECO:0000256" key="1">
    <source>
        <dbReference type="ARBA" id="ARBA00010875"/>
    </source>
</evidence>
<dbReference type="PANTHER" id="PTHR46986:SF1">
    <property type="entry name" value="ENDORIBONUCLEASE YBEY, CHLOROPLASTIC"/>
    <property type="match status" value="1"/>
</dbReference>
<evidence type="ECO:0000256" key="2">
    <source>
        <dbReference type="ARBA" id="ARBA00022517"/>
    </source>
</evidence>
<dbReference type="NCBIfam" id="TIGR00043">
    <property type="entry name" value="rRNA maturation RNase YbeY"/>
    <property type="match status" value="1"/>
</dbReference>
<dbReference type="PANTHER" id="PTHR46986">
    <property type="entry name" value="ENDORIBONUCLEASE YBEY, CHLOROPLASTIC"/>
    <property type="match status" value="1"/>
</dbReference>
<dbReference type="GO" id="GO:0004521">
    <property type="term" value="F:RNA endonuclease activity"/>
    <property type="evidence" value="ECO:0007669"/>
    <property type="project" value="UniProtKB-UniRule"/>
</dbReference>
<name>A0A977PYK1_9CYAN</name>
<dbReference type="Proteomes" id="UP001065613">
    <property type="component" value="Chromosome"/>
</dbReference>
<keyword evidence="2 9" id="KW-0690">Ribosome biogenesis</keyword>
<comment type="similarity">
    <text evidence="1 9">Belongs to the endoribonuclease YbeY family.</text>
</comment>
<dbReference type="EMBL" id="CP073041">
    <property type="protein sequence ID" value="UXE63999.1"/>
    <property type="molecule type" value="Genomic_DNA"/>
</dbReference>
<keyword evidence="6 9" id="KW-0255">Endonuclease</keyword>
<evidence type="ECO:0000313" key="10">
    <source>
        <dbReference type="EMBL" id="UXE63999.1"/>
    </source>
</evidence>
<keyword evidence="3 9" id="KW-0698">rRNA processing</keyword>
<dbReference type="GO" id="GO:0008270">
    <property type="term" value="F:zinc ion binding"/>
    <property type="evidence" value="ECO:0007669"/>
    <property type="project" value="UniProtKB-UniRule"/>
</dbReference>
<comment type="subcellular location">
    <subcellularLocation>
        <location evidence="9">Cytoplasm</location>
    </subcellularLocation>
</comment>
<dbReference type="AlphaFoldDB" id="A0A977PYK1"/>
<keyword evidence="7 9" id="KW-0378">Hydrolase</keyword>
<sequence length="183" mass="20871">MPVSSQTAVTVELYFQAVFQLVIDVDGAWQYPDGEKWQNWIQTWFNSLREDLPDADAYELTLRLTDDQEIKQLNSQFRQQEKPTDVLSFAALEADLPDYHDCQSDDQVREALYLGDIVISLETASQQAIEHCHSLIIELAWLATHGLLHLLGWDHPDDQSLNTMLAKQALLLEQVGLVANFES</sequence>
<dbReference type="Pfam" id="PF02130">
    <property type="entry name" value="YbeY"/>
    <property type="match status" value="1"/>
</dbReference>
<dbReference type="KEGG" id="wna:KA717_16550"/>
<dbReference type="InterPro" id="IPR002036">
    <property type="entry name" value="YbeY"/>
</dbReference>
<dbReference type="InterPro" id="IPR023091">
    <property type="entry name" value="MetalPrtase_cat_dom_sf_prd"/>
</dbReference>
<accession>A0A977PYK1</accession>
<dbReference type="Gene3D" id="3.40.390.30">
    <property type="entry name" value="Metalloproteases ('zincins'), catalytic domain"/>
    <property type="match status" value="1"/>
</dbReference>
<dbReference type="InterPro" id="IPR020549">
    <property type="entry name" value="YbeY_CS"/>
</dbReference>
<proteinExistence type="inferred from homology"/>
<evidence type="ECO:0000256" key="7">
    <source>
        <dbReference type="ARBA" id="ARBA00022801"/>
    </source>
</evidence>
<protein>
    <recommendedName>
        <fullName evidence="9">Endoribonuclease YbeY</fullName>
        <ecNumber evidence="9">3.1.-.-</ecNumber>
    </recommendedName>
</protein>
<dbReference type="GO" id="GO:0005737">
    <property type="term" value="C:cytoplasm"/>
    <property type="evidence" value="ECO:0007669"/>
    <property type="project" value="UniProtKB-SubCell"/>
</dbReference>
<dbReference type="GO" id="GO:0006364">
    <property type="term" value="P:rRNA processing"/>
    <property type="evidence" value="ECO:0007669"/>
    <property type="project" value="UniProtKB-UniRule"/>
</dbReference>
<feature type="binding site" evidence="9">
    <location>
        <position position="145"/>
    </location>
    <ligand>
        <name>Zn(2+)</name>
        <dbReference type="ChEBI" id="CHEBI:29105"/>
        <note>catalytic</note>
    </ligand>
</feature>